<dbReference type="eggNOG" id="ENOG502SUKN">
    <property type="taxonomic scope" value="Eukaryota"/>
</dbReference>
<gene>
    <name evidence="2" type="ORF">HETIRDRAFT_438905</name>
</gene>
<dbReference type="EMBL" id="KI925456">
    <property type="protein sequence ID" value="ETW83916.1"/>
    <property type="molecule type" value="Genomic_DNA"/>
</dbReference>
<name>W4KFT9_HETIT</name>
<dbReference type="KEGG" id="hir:HETIRDRAFT_438905"/>
<dbReference type="OrthoDB" id="3217075at2759"/>
<evidence type="ECO:0000313" key="2">
    <source>
        <dbReference type="EMBL" id="ETW83916.1"/>
    </source>
</evidence>
<dbReference type="Proteomes" id="UP000030671">
    <property type="component" value="Unassembled WGS sequence"/>
</dbReference>
<evidence type="ECO:0000313" key="3">
    <source>
        <dbReference type="Proteomes" id="UP000030671"/>
    </source>
</evidence>
<organism evidence="2 3">
    <name type="scientific">Heterobasidion irregulare (strain TC 32-1)</name>
    <dbReference type="NCBI Taxonomy" id="747525"/>
    <lineage>
        <taxon>Eukaryota</taxon>
        <taxon>Fungi</taxon>
        <taxon>Dikarya</taxon>
        <taxon>Basidiomycota</taxon>
        <taxon>Agaricomycotina</taxon>
        <taxon>Agaricomycetes</taxon>
        <taxon>Russulales</taxon>
        <taxon>Bondarzewiaceae</taxon>
        <taxon>Heterobasidion</taxon>
        <taxon>Heterobasidion annosum species complex</taxon>
    </lineage>
</organism>
<protein>
    <submittedName>
        <fullName evidence="2">Uncharacterized protein</fullName>
    </submittedName>
</protein>
<feature type="region of interest" description="Disordered" evidence="1">
    <location>
        <begin position="72"/>
        <end position="114"/>
    </location>
</feature>
<evidence type="ECO:0000256" key="1">
    <source>
        <dbReference type="SAM" id="MobiDB-lite"/>
    </source>
</evidence>
<accession>W4KFT9</accession>
<reference evidence="2 3" key="1">
    <citation type="journal article" date="2012" name="New Phytol.">
        <title>Insight into trade-off between wood decay and parasitism from the genome of a fungal forest pathogen.</title>
        <authorList>
            <person name="Olson A."/>
            <person name="Aerts A."/>
            <person name="Asiegbu F."/>
            <person name="Belbahri L."/>
            <person name="Bouzid O."/>
            <person name="Broberg A."/>
            <person name="Canback B."/>
            <person name="Coutinho P.M."/>
            <person name="Cullen D."/>
            <person name="Dalman K."/>
            <person name="Deflorio G."/>
            <person name="van Diepen L.T."/>
            <person name="Dunand C."/>
            <person name="Duplessis S."/>
            <person name="Durling M."/>
            <person name="Gonthier P."/>
            <person name="Grimwood J."/>
            <person name="Fossdal C.G."/>
            <person name="Hansson D."/>
            <person name="Henrissat B."/>
            <person name="Hietala A."/>
            <person name="Himmelstrand K."/>
            <person name="Hoffmeister D."/>
            <person name="Hogberg N."/>
            <person name="James T.Y."/>
            <person name="Karlsson M."/>
            <person name="Kohler A."/>
            <person name="Kues U."/>
            <person name="Lee Y.H."/>
            <person name="Lin Y.C."/>
            <person name="Lind M."/>
            <person name="Lindquist E."/>
            <person name="Lombard V."/>
            <person name="Lucas S."/>
            <person name="Lunden K."/>
            <person name="Morin E."/>
            <person name="Murat C."/>
            <person name="Park J."/>
            <person name="Raffaello T."/>
            <person name="Rouze P."/>
            <person name="Salamov A."/>
            <person name="Schmutz J."/>
            <person name="Solheim H."/>
            <person name="Stahlberg J."/>
            <person name="Velez H."/>
            <person name="de Vries R.P."/>
            <person name="Wiebenga A."/>
            <person name="Woodward S."/>
            <person name="Yakovlev I."/>
            <person name="Garbelotto M."/>
            <person name="Martin F."/>
            <person name="Grigoriev I.V."/>
            <person name="Stenlid J."/>
        </authorList>
    </citation>
    <scope>NUCLEOTIDE SEQUENCE [LARGE SCALE GENOMIC DNA]</scope>
    <source>
        <strain evidence="2 3">TC 32-1</strain>
    </source>
</reference>
<dbReference type="GeneID" id="20675088"/>
<dbReference type="InParanoid" id="W4KFT9"/>
<proteinExistence type="predicted"/>
<sequence>MSSSPLSSDIKPIISPPMHDIHLLPTPPSSPLPDVAAHTSVVLLNSLVQFYQQESLWVHRTRAALELALSTRGIDSPGTPAQIPSGPTPPSSDTDDAVKQDPSTPQPIGKAHSLSRWMQRKKSFKLKLEGMPNSLAAARRRRAHRGAHAPTAPETGTRLLELFGQLMEARMESCHRVHRLVQEAHCPDLYTR</sequence>
<dbReference type="AlphaFoldDB" id="W4KFT9"/>
<keyword evidence="3" id="KW-1185">Reference proteome</keyword>
<dbReference type="RefSeq" id="XP_009543645.1">
    <property type="nucleotide sequence ID" value="XM_009545350.1"/>
</dbReference>
<dbReference type="HOGENOM" id="CLU_096586_0_0_1"/>
<dbReference type="STRING" id="747525.W4KFT9"/>